<dbReference type="InterPro" id="IPR007627">
    <property type="entry name" value="RNA_pol_sigma70_r2"/>
</dbReference>
<evidence type="ECO:0000256" key="4">
    <source>
        <dbReference type="ARBA" id="ARBA00023125"/>
    </source>
</evidence>
<accession>A0A239K7U4</accession>
<dbReference type="Pfam" id="PF04542">
    <property type="entry name" value="Sigma70_r2"/>
    <property type="match status" value="1"/>
</dbReference>
<dbReference type="NCBIfam" id="TIGR02937">
    <property type="entry name" value="sigma70-ECF"/>
    <property type="match status" value="1"/>
</dbReference>
<protein>
    <submittedName>
        <fullName evidence="8">RNA polymerase sigma factor, sigma-70 family</fullName>
    </submittedName>
</protein>
<dbReference type="PANTHER" id="PTHR43133">
    <property type="entry name" value="RNA POLYMERASE ECF-TYPE SIGMA FACTO"/>
    <property type="match status" value="1"/>
</dbReference>
<dbReference type="InterPro" id="IPR036388">
    <property type="entry name" value="WH-like_DNA-bd_sf"/>
</dbReference>
<dbReference type="EMBL" id="FZOR01000017">
    <property type="protein sequence ID" value="SNT13713.1"/>
    <property type="molecule type" value="Genomic_DNA"/>
</dbReference>
<name>A0A239K7U4_9ACTN</name>
<feature type="domain" description="RNA polymerase sigma-70 region 2" evidence="6">
    <location>
        <begin position="16"/>
        <end position="85"/>
    </location>
</feature>
<keyword evidence="4" id="KW-0238">DNA-binding</keyword>
<dbReference type="InterPro" id="IPR039425">
    <property type="entry name" value="RNA_pol_sigma-70-like"/>
</dbReference>
<evidence type="ECO:0000259" key="7">
    <source>
        <dbReference type="Pfam" id="PF04545"/>
    </source>
</evidence>
<gene>
    <name evidence="8" type="ORF">SAMN05443665_101719</name>
</gene>
<dbReference type="InterPro" id="IPR007630">
    <property type="entry name" value="RNA_pol_sigma70_r4"/>
</dbReference>
<evidence type="ECO:0000256" key="3">
    <source>
        <dbReference type="ARBA" id="ARBA00023082"/>
    </source>
</evidence>
<keyword evidence="2" id="KW-0805">Transcription regulation</keyword>
<dbReference type="SUPFAM" id="SSF88659">
    <property type="entry name" value="Sigma3 and sigma4 domains of RNA polymerase sigma factors"/>
    <property type="match status" value="1"/>
</dbReference>
<evidence type="ECO:0000256" key="2">
    <source>
        <dbReference type="ARBA" id="ARBA00023015"/>
    </source>
</evidence>
<organism evidence="8 9">
    <name type="scientific">Actinomadura meyerae</name>
    <dbReference type="NCBI Taxonomy" id="240840"/>
    <lineage>
        <taxon>Bacteria</taxon>
        <taxon>Bacillati</taxon>
        <taxon>Actinomycetota</taxon>
        <taxon>Actinomycetes</taxon>
        <taxon>Streptosporangiales</taxon>
        <taxon>Thermomonosporaceae</taxon>
        <taxon>Actinomadura</taxon>
    </lineage>
</organism>
<dbReference type="Proteomes" id="UP000198318">
    <property type="component" value="Unassembled WGS sequence"/>
</dbReference>
<keyword evidence="9" id="KW-1185">Reference proteome</keyword>
<evidence type="ECO:0000313" key="8">
    <source>
        <dbReference type="EMBL" id="SNT13713.1"/>
    </source>
</evidence>
<dbReference type="OrthoDB" id="5501064at2"/>
<comment type="similarity">
    <text evidence="1">Belongs to the sigma-70 factor family. ECF subfamily.</text>
</comment>
<dbReference type="Gene3D" id="1.10.1740.10">
    <property type="match status" value="1"/>
</dbReference>
<proteinExistence type="inferred from homology"/>
<sequence length="167" mass="19491">MSMHRADGTPDLKSWIEENHSALLRLAFFFSKDPRLAEEITQEACLKIMRAWPKKRQRDLIITSRGYVFTIVRNVFLSQMKSYSRISQSETQLGPEHDTAFTNSDTALRKLLVDLAEDERAMLILRYYFRMTTLEAGRQLGLSRDASYRLHDRALATLRAQFEDQED</sequence>
<dbReference type="Pfam" id="PF04545">
    <property type="entry name" value="Sigma70_r4"/>
    <property type="match status" value="1"/>
</dbReference>
<dbReference type="GO" id="GO:0016987">
    <property type="term" value="F:sigma factor activity"/>
    <property type="evidence" value="ECO:0007669"/>
    <property type="project" value="UniProtKB-KW"/>
</dbReference>
<evidence type="ECO:0000259" key="6">
    <source>
        <dbReference type="Pfam" id="PF04542"/>
    </source>
</evidence>
<keyword evidence="5" id="KW-0804">Transcription</keyword>
<evidence type="ECO:0000313" key="9">
    <source>
        <dbReference type="Proteomes" id="UP000198318"/>
    </source>
</evidence>
<feature type="domain" description="RNA polymerase sigma-70 region 4" evidence="7">
    <location>
        <begin position="112"/>
        <end position="159"/>
    </location>
</feature>
<dbReference type="GO" id="GO:0006352">
    <property type="term" value="P:DNA-templated transcription initiation"/>
    <property type="evidence" value="ECO:0007669"/>
    <property type="project" value="InterPro"/>
</dbReference>
<dbReference type="PANTHER" id="PTHR43133:SF8">
    <property type="entry name" value="RNA POLYMERASE SIGMA FACTOR HI_1459-RELATED"/>
    <property type="match status" value="1"/>
</dbReference>
<dbReference type="InterPro" id="IPR014284">
    <property type="entry name" value="RNA_pol_sigma-70_dom"/>
</dbReference>
<evidence type="ECO:0000256" key="1">
    <source>
        <dbReference type="ARBA" id="ARBA00010641"/>
    </source>
</evidence>
<dbReference type="SUPFAM" id="SSF88946">
    <property type="entry name" value="Sigma2 domain of RNA polymerase sigma factors"/>
    <property type="match status" value="1"/>
</dbReference>
<evidence type="ECO:0000256" key="5">
    <source>
        <dbReference type="ARBA" id="ARBA00023163"/>
    </source>
</evidence>
<dbReference type="InterPro" id="IPR013325">
    <property type="entry name" value="RNA_pol_sigma_r2"/>
</dbReference>
<dbReference type="GO" id="GO:0003677">
    <property type="term" value="F:DNA binding"/>
    <property type="evidence" value="ECO:0007669"/>
    <property type="project" value="UniProtKB-KW"/>
</dbReference>
<dbReference type="InterPro" id="IPR013324">
    <property type="entry name" value="RNA_pol_sigma_r3/r4-like"/>
</dbReference>
<reference evidence="8 9" key="1">
    <citation type="submission" date="2017-06" db="EMBL/GenBank/DDBJ databases">
        <authorList>
            <person name="Kim H.J."/>
            <person name="Triplett B.A."/>
        </authorList>
    </citation>
    <scope>NUCLEOTIDE SEQUENCE [LARGE SCALE GENOMIC DNA]</scope>
    <source>
        <strain evidence="8 9">DSM 44715</strain>
    </source>
</reference>
<keyword evidence="3" id="KW-0731">Sigma factor</keyword>
<dbReference type="AlphaFoldDB" id="A0A239K7U4"/>
<dbReference type="Gene3D" id="1.10.10.10">
    <property type="entry name" value="Winged helix-like DNA-binding domain superfamily/Winged helix DNA-binding domain"/>
    <property type="match status" value="1"/>
</dbReference>